<name>A0A927W875_9CLOT</name>
<dbReference type="PANTHER" id="PTHR30002">
    <property type="entry name" value="EPOXYQUEUOSINE REDUCTASE"/>
    <property type="match status" value="1"/>
</dbReference>
<evidence type="ECO:0000256" key="2">
    <source>
        <dbReference type="ARBA" id="ARBA00022723"/>
    </source>
</evidence>
<evidence type="ECO:0000256" key="1">
    <source>
        <dbReference type="ARBA" id="ARBA00022485"/>
    </source>
</evidence>
<keyword evidence="1" id="KW-0004">4Fe-4S</keyword>
<accession>A0A927W875</accession>
<organism evidence="6 7">
    <name type="scientific">Clostridium sulfidigenes</name>
    <dbReference type="NCBI Taxonomy" id="318464"/>
    <lineage>
        <taxon>Bacteria</taxon>
        <taxon>Bacillati</taxon>
        <taxon>Bacillota</taxon>
        <taxon>Clostridia</taxon>
        <taxon>Eubacteriales</taxon>
        <taxon>Clostridiaceae</taxon>
        <taxon>Clostridium</taxon>
    </lineage>
</organism>
<keyword evidence="4" id="KW-0411">Iron-sulfur</keyword>
<gene>
    <name evidence="6" type="ORF">E7215_02310</name>
</gene>
<comment type="caution">
    <text evidence="6">The sequence shown here is derived from an EMBL/GenBank/DDBJ whole genome shotgun (WGS) entry which is preliminary data.</text>
</comment>
<dbReference type="AlphaFoldDB" id="A0A927W875"/>
<sequence>MILEKVISLKKKMENIAIEHGDRLKVIPIEHLKELKHIINDFKEKVELNNFQKWIVNEMYQYDVNEEDFKVNSIILIAVHHPFYAKVNFIKDGEKKTFLSLVTANFNKVEKYLKDFLRENDFSLKIANNLPLKRLGVHSGLAKYGRNNITYVDDLGSNFSYVAYFSDMKCEEDTWGEVRNADVCTKCNLCLVNCPTNAILEDRFLINNQRCLSCINESPGEFPDWIPITAHHTLYDCLACQHICPMNSEQKEKIIEDIIFTEEETNMLLEGKSIDSFSAGFKSKVYMLGIDQWYEAIPRNLKVLFDNM</sequence>
<reference evidence="6" key="1">
    <citation type="submission" date="2019-04" db="EMBL/GenBank/DDBJ databases">
        <title>Evolution of Biomass-Degrading Anaerobic Consortia Revealed by Metagenomics.</title>
        <authorList>
            <person name="Peng X."/>
        </authorList>
    </citation>
    <scope>NUCLEOTIDE SEQUENCE</scope>
    <source>
        <strain evidence="6">SIG254</strain>
    </source>
</reference>
<dbReference type="GO" id="GO:0046872">
    <property type="term" value="F:metal ion binding"/>
    <property type="evidence" value="ECO:0007669"/>
    <property type="project" value="UniProtKB-KW"/>
</dbReference>
<dbReference type="GO" id="GO:0008616">
    <property type="term" value="P:tRNA queuosine(34) biosynthetic process"/>
    <property type="evidence" value="ECO:0007669"/>
    <property type="project" value="InterPro"/>
</dbReference>
<proteinExistence type="predicted"/>
<dbReference type="Pfam" id="PF13484">
    <property type="entry name" value="Fer4_16"/>
    <property type="match status" value="1"/>
</dbReference>
<feature type="domain" description="4Fe-4S ferredoxin-type" evidence="5">
    <location>
        <begin position="175"/>
        <end position="204"/>
    </location>
</feature>
<protein>
    <recommendedName>
        <fullName evidence="5">4Fe-4S ferredoxin-type domain-containing protein</fullName>
    </recommendedName>
</protein>
<dbReference type="InterPro" id="IPR017896">
    <property type="entry name" value="4Fe4S_Fe-S-bd"/>
</dbReference>
<dbReference type="PROSITE" id="PS51379">
    <property type="entry name" value="4FE4S_FER_2"/>
    <property type="match status" value="1"/>
</dbReference>
<dbReference type="Gene3D" id="1.10.1060.10">
    <property type="entry name" value="Alpha-helical ferredoxin"/>
    <property type="match status" value="1"/>
</dbReference>
<dbReference type="GO" id="GO:0051539">
    <property type="term" value="F:4 iron, 4 sulfur cluster binding"/>
    <property type="evidence" value="ECO:0007669"/>
    <property type="project" value="UniProtKB-KW"/>
</dbReference>
<dbReference type="PROSITE" id="PS00198">
    <property type="entry name" value="4FE4S_FER_1"/>
    <property type="match status" value="1"/>
</dbReference>
<dbReference type="InterPro" id="IPR009051">
    <property type="entry name" value="Helical_ferredxn"/>
</dbReference>
<dbReference type="GO" id="GO:0052693">
    <property type="term" value="F:epoxyqueuosine reductase activity"/>
    <property type="evidence" value="ECO:0007669"/>
    <property type="project" value="TreeGrafter"/>
</dbReference>
<dbReference type="PANTHER" id="PTHR30002:SF4">
    <property type="entry name" value="EPOXYQUEUOSINE REDUCTASE"/>
    <property type="match status" value="1"/>
</dbReference>
<evidence type="ECO:0000256" key="3">
    <source>
        <dbReference type="ARBA" id="ARBA00023004"/>
    </source>
</evidence>
<dbReference type="InterPro" id="IPR004453">
    <property type="entry name" value="QueG"/>
</dbReference>
<dbReference type="InterPro" id="IPR017900">
    <property type="entry name" value="4Fe4S_Fe_S_CS"/>
</dbReference>
<dbReference type="SUPFAM" id="SSF54862">
    <property type="entry name" value="4Fe-4S ferredoxins"/>
    <property type="match status" value="1"/>
</dbReference>
<evidence type="ECO:0000313" key="6">
    <source>
        <dbReference type="EMBL" id="MBE6058998.1"/>
    </source>
</evidence>
<evidence type="ECO:0000313" key="7">
    <source>
        <dbReference type="Proteomes" id="UP000768462"/>
    </source>
</evidence>
<dbReference type="Proteomes" id="UP000768462">
    <property type="component" value="Unassembled WGS sequence"/>
</dbReference>
<evidence type="ECO:0000259" key="5">
    <source>
        <dbReference type="PROSITE" id="PS51379"/>
    </source>
</evidence>
<keyword evidence="2" id="KW-0479">Metal-binding</keyword>
<keyword evidence="3" id="KW-0408">Iron</keyword>
<dbReference type="EMBL" id="SVCM01000027">
    <property type="protein sequence ID" value="MBE6058998.1"/>
    <property type="molecule type" value="Genomic_DNA"/>
</dbReference>
<evidence type="ECO:0000256" key="4">
    <source>
        <dbReference type="ARBA" id="ARBA00023014"/>
    </source>
</evidence>